<dbReference type="CDD" id="cd14066">
    <property type="entry name" value="STKc_IRAK"/>
    <property type="match status" value="1"/>
</dbReference>
<keyword evidence="8 13" id="KW-0067">ATP-binding</keyword>
<feature type="domain" description="Apple" evidence="19">
    <location>
        <begin position="343"/>
        <end position="422"/>
    </location>
</feature>
<comment type="subcellular location">
    <subcellularLocation>
        <location evidence="1">Membrane</location>
        <topology evidence="1">Single-pass type I membrane protein</topology>
    </subcellularLocation>
</comment>
<dbReference type="PIRSF" id="PIRSF000641">
    <property type="entry name" value="SRK"/>
    <property type="match status" value="1"/>
</dbReference>
<proteinExistence type="inferred from homology"/>
<feature type="chain" id="PRO_5047362681" description="Receptor-like serine/threonine-protein kinase" evidence="16">
    <location>
        <begin position="30"/>
        <end position="837"/>
    </location>
</feature>
<evidence type="ECO:0000256" key="3">
    <source>
        <dbReference type="ARBA" id="ARBA00022679"/>
    </source>
</evidence>
<keyword evidence="7 13" id="KW-0418">Kinase</keyword>
<evidence type="ECO:0000256" key="15">
    <source>
        <dbReference type="SAM" id="Phobius"/>
    </source>
</evidence>
<feature type="binding site" evidence="14">
    <location>
        <position position="546"/>
    </location>
    <ligand>
        <name>ATP</name>
        <dbReference type="ChEBI" id="CHEBI:30616"/>
    </ligand>
</feature>
<dbReference type="PANTHER" id="PTHR32444:SF89">
    <property type="entry name" value="S GLYCOPROTEIN"/>
    <property type="match status" value="1"/>
</dbReference>
<dbReference type="InterPro" id="IPR024171">
    <property type="entry name" value="SRK-like_kinase"/>
</dbReference>
<evidence type="ECO:0000256" key="16">
    <source>
        <dbReference type="SAM" id="SignalP"/>
    </source>
</evidence>
<reference evidence="20" key="1">
    <citation type="journal article" date="2023" name="Plant Biotechnol. J.">
        <title>Chromosome-level wild Hevea brasiliensis genome provides new tools for genomic-assisted breeding and valuable loci to elevate rubber yield.</title>
        <authorList>
            <person name="Cheng H."/>
            <person name="Song X."/>
            <person name="Hu Y."/>
            <person name="Wu T."/>
            <person name="Yang Q."/>
            <person name="An Z."/>
            <person name="Feng S."/>
            <person name="Deng Z."/>
            <person name="Wu W."/>
            <person name="Zeng X."/>
            <person name="Tu M."/>
            <person name="Wang X."/>
            <person name="Huang H."/>
        </authorList>
    </citation>
    <scope>NUCLEOTIDE SEQUENCE</scope>
    <source>
        <strain evidence="20">MT/VB/25A 57/8</strain>
    </source>
</reference>
<keyword evidence="11" id="KW-1015">Disulfide bond</keyword>
<dbReference type="Gene3D" id="2.90.10.10">
    <property type="entry name" value="Bulb-type lectin domain"/>
    <property type="match status" value="1"/>
</dbReference>
<dbReference type="InterPro" id="IPR036426">
    <property type="entry name" value="Bulb-type_lectin_dom_sf"/>
</dbReference>
<evidence type="ECO:0000256" key="13">
    <source>
        <dbReference type="PIRNR" id="PIRNR000641"/>
    </source>
</evidence>
<dbReference type="InterPro" id="IPR022126">
    <property type="entry name" value="S-locus_recpt_kinase"/>
</dbReference>
<dbReference type="Proteomes" id="UP001174677">
    <property type="component" value="Chromosome 11"/>
</dbReference>
<dbReference type="SMART" id="SM00108">
    <property type="entry name" value="B_lectin"/>
    <property type="match status" value="1"/>
</dbReference>
<evidence type="ECO:0000259" key="19">
    <source>
        <dbReference type="SMART" id="SM00473"/>
    </source>
</evidence>
<dbReference type="InterPro" id="IPR000719">
    <property type="entry name" value="Prot_kinase_dom"/>
</dbReference>
<name>A0ABQ9LR22_HEVBR</name>
<dbReference type="Pfam" id="PF11883">
    <property type="entry name" value="DUF3403"/>
    <property type="match status" value="1"/>
</dbReference>
<comment type="caution">
    <text evidence="20">The sequence shown here is derived from an EMBL/GenBank/DDBJ whole genome shotgun (WGS) entry which is preliminary data.</text>
</comment>
<evidence type="ECO:0000256" key="11">
    <source>
        <dbReference type="ARBA" id="ARBA00023157"/>
    </source>
</evidence>
<comment type="similarity">
    <text evidence="13">Belongs to the protein kinase superfamily. Ser/Thr protein kinase family.</text>
</comment>
<keyword evidence="4 15" id="KW-0812">Transmembrane</keyword>
<dbReference type="InterPro" id="IPR017441">
    <property type="entry name" value="Protein_kinase_ATP_BS"/>
</dbReference>
<evidence type="ECO:0000256" key="5">
    <source>
        <dbReference type="ARBA" id="ARBA00022729"/>
    </source>
</evidence>
<keyword evidence="2 13" id="KW-0723">Serine/threonine-protein kinase</keyword>
<evidence type="ECO:0000256" key="10">
    <source>
        <dbReference type="ARBA" id="ARBA00023136"/>
    </source>
</evidence>
<keyword evidence="3 13" id="KW-0808">Transferase</keyword>
<evidence type="ECO:0000256" key="2">
    <source>
        <dbReference type="ARBA" id="ARBA00022527"/>
    </source>
</evidence>
<feature type="domain" description="Protein kinase" evidence="18">
    <location>
        <begin position="518"/>
        <end position="789"/>
    </location>
</feature>
<dbReference type="SUPFAM" id="SSF56112">
    <property type="entry name" value="Protein kinase-like (PK-like)"/>
    <property type="match status" value="1"/>
</dbReference>
<dbReference type="InterPro" id="IPR011009">
    <property type="entry name" value="Kinase-like_dom_sf"/>
</dbReference>
<dbReference type="SUPFAM" id="SSF51110">
    <property type="entry name" value="alpha-D-mannose-specific plant lectins"/>
    <property type="match status" value="1"/>
</dbReference>
<dbReference type="PANTHER" id="PTHR32444">
    <property type="entry name" value="BULB-TYPE LECTIN DOMAIN-CONTAINING PROTEIN"/>
    <property type="match status" value="1"/>
</dbReference>
<dbReference type="Pfam" id="PF08276">
    <property type="entry name" value="PAN_2"/>
    <property type="match status" value="1"/>
</dbReference>
<dbReference type="PROSITE" id="PS00108">
    <property type="entry name" value="PROTEIN_KINASE_ST"/>
    <property type="match status" value="1"/>
</dbReference>
<keyword evidence="12" id="KW-0325">Glycoprotein</keyword>
<evidence type="ECO:0000256" key="6">
    <source>
        <dbReference type="ARBA" id="ARBA00022741"/>
    </source>
</evidence>
<keyword evidence="10 15" id="KW-0472">Membrane</keyword>
<dbReference type="Gene3D" id="3.30.200.20">
    <property type="entry name" value="Phosphorylase Kinase, domain 1"/>
    <property type="match status" value="1"/>
</dbReference>
<dbReference type="Pfam" id="PF00954">
    <property type="entry name" value="S_locus_glycop"/>
    <property type="match status" value="1"/>
</dbReference>
<sequence length="837" mass="94139">MGGVITRRNHFHPTFLFFTFLCFLVSGFAFSADTLLSTHSLSGDQTLLSSRQLFEFGFFTPGNSNKWYVGIWYKNIPNRTYVWVANRDKPLNNSSGIFKISNQSIALLDQANNLIWSSNQTKVSNPVVQLLDTGNLVLTEADGNDQYLWQSFDYPTDTLLPDMKLGWDLNKGLDRYISSWRSAEDPAAGDFSFKLENRGFPEFFLWGDQGKKYRSGPWNGQRFSGVPEMNPTNSMSFDFVINKDEVYYTFHISTKSLYSRLTVTSSGQLQRYTWIPDSQVWNSFWYAPKDQCDNFMQCGPYGICDSNVSPVCKCMSGFQPKNPQAWNLRDGSGGCFRKTNLQCTNDKFLHLRNMKLPESSTSFVDNNMNLKDCELLCLRNCSCTAYANSNISSGGTGCVIWVDGLLDMRQYAEGGQDLYVRLAASEIGNGRSVGALIIGIAVGIAVLLLGIVGCFVWKRKRLLSECKEENAIHERSQNFLLNEVVISSKKDFSGEKDKDELELPLFDFATITTATHNFSSENMLGQGGFGCVYKGRLVEGQEVAVKRLSKTSGQGIEEFKNEVRLIARLQHRNLVRLLGCCIEMDEKMLIYEYMEHRSLDSVLFNKAKSSLLSWPRRFNIVCGIARGLLYLHQDSRFRIIHRDLKASNILLDGEWNPKISDFGMARIFGGDQTEASTRRVVGTYGYMSPEYAMDGLFSMKSDVFSLGVLVLEIVSGNKNRGFYHSNGELNLLGHAWRLWKEGKGLDLLDTSVGNSFSSSEVLRCIQVGLLCVQEQAEDRPTMSSVVLMLSSETATMPQPKTPGYCLGRNPFETDSSSGKQDESFTVNQVTVTILDAR</sequence>
<dbReference type="Pfam" id="PF12398">
    <property type="entry name" value="DUF3660"/>
    <property type="match status" value="1"/>
</dbReference>
<protein>
    <recommendedName>
        <fullName evidence="13">Receptor-like serine/threonine-protein kinase</fullName>
        <ecNumber evidence="13">2.7.11.1</ecNumber>
    </recommendedName>
</protein>
<dbReference type="InterPro" id="IPR021820">
    <property type="entry name" value="S-locus_recpt_kinase_C"/>
</dbReference>
<evidence type="ECO:0000259" key="18">
    <source>
        <dbReference type="SMART" id="SM00220"/>
    </source>
</evidence>
<dbReference type="Gene3D" id="1.10.510.10">
    <property type="entry name" value="Transferase(Phosphotransferase) domain 1"/>
    <property type="match status" value="1"/>
</dbReference>
<evidence type="ECO:0000313" key="20">
    <source>
        <dbReference type="EMBL" id="KAJ9168969.1"/>
    </source>
</evidence>
<evidence type="ECO:0000256" key="8">
    <source>
        <dbReference type="ARBA" id="ARBA00022840"/>
    </source>
</evidence>
<dbReference type="InterPro" id="IPR001480">
    <property type="entry name" value="Bulb-type_lectin_dom"/>
</dbReference>
<dbReference type="EMBL" id="JARPOI010000011">
    <property type="protein sequence ID" value="KAJ9168969.1"/>
    <property type="molecule type" value="Genomic_DNA"/>
</dbReference>
<feature type="signal peptide" evidence="16">
    <location>
        <begin position="1"/>
        <end position="29"/>
    </location>
</feature>
<keyword evidence="6 13" id="KW-0547">Nucleotide-binding</keyword>
<dbReference type="InterPro" id="IPR001245">
    <property type="entry name" value="Ser-Thr/Tyr_kinase_cat_dom"/>
</dbReference>
<comment type="catalytic activity">
    <reaction evidence="13">
        <text>L-threonyl-[protein] + ATP = O-phospho-L-threonyl-[protein] + ADP + H(+)</text>
        <dbReference type="Rhea" id="RHEA:46608"/>
        <dbReference type="Rhea" id="RHEA-COMP:11060"/>
        <dbReference type="Rhea" id="RHEA-COMP:11605"/>
        <dbReference type="ChEBI" id="CHEBI:15378"/>
        <dbReference type="ChEBI" id="CHEBI:30013"/>
        <dbReference type="ChEBI" id="CHEBI:30616"/>
        <dbReference type="ChEBI" id="CHEBI:61977"/>
        <dbReference type="ChEBI" id="CHEBI:456216"/>
        <dbReference type="EC" id="2.7.11.1"/>
    </reaction>
</comment>
<dbReference type="SMART" id="SM00473">
    <property type="entry name" value="PAN_AP"/>
    <property type="match status" value="1"/>
</dbReference>
<comment type="catalytic activity">
    <reaction evidence="13">
        <text>L-seryl-[protein] + ATP = O-phospho-L-seryl-[protein] + ADP + H(+)</text>
        <dbReference type="Rhea" id="RHEA:17989"/>
        <dbReference type="Rhea" id="RHEA-COMP:9863"/>
        <dbReference type="Rhea" id="RHEA-COMP:11604"/>
        <dbReference type="ChEBI" id="CHEBI:15378"/>
        <dbReference type="ChEBI" id="CHEBI:29999"/>
        <dbReference type="ChEBI" id="CHEBI:30616"/>
        <dbReference type="ChEBI" id="CHEBI:83421"/>
        <dbReference type="ChEBI" id="CHEBI:456216"/>
        <dbReference type="EC" id="2.7.11.1"/>
    </reaction>
</comment>
<evidence type="ECO:0000256" key="14">
    <source>
        <dbReference type="PROSITE-ProRule" id="PRU10141"/>
    </source>
</evidence>
<organism evidence="20 21">
    <name type="scientific">Hevea brasiliensis</name>
    <name type="common">Para rubber tree</name>
    <name type="synonym">Siphonia brasiliensis</name>
    <dbReference type="NCBI Taxonomy" id="3981"/>
    <lineage>
        <taxon>Eukaryota</taxon>
        <taxon>Viridiplantae</taxon>
        <taxon>Streptophyta</taxon>
        <taxon>Embryophyta</taxon>
        <taxon>Tracheophyta</taxon>
        <taxon>Spermatophyta</taxon>
        <taxon>Magnoliopsida</taxon>
        <taxon>eudicotyledons</taxon>
        <taxon>Gunneridae</taxon>
        <taxon>Pentapetalae</taxon>
        <taxon>rosids</taxon>
        <taxon>fabids</taxon>
        <taxon>Malpighiales</taxon>
        <taxon>Euphorbiaceae</taxon>
        <taxon>Crotonoideae</taxon>
        <taxon>Micrandreae</taxon>
        <taxon>Hevea</taxon>
    </lineage>
</organism>
<keyword evidence="21" id="KW-1185">Reference proteome</keyword>
<feature type="transmembrane region" description="Helical" evidence="15">
    <location>
        <begin position="433"/>
        <end position="457"/>
    </location>
</feature>
<evidence type="ECO:0000256" key="9">
    <source>
        <dbReference type="ARBA" id="ARBA00022989"/>
    </source>
</evidence>
<dbReference type="InterPro" id="IPR008271">
    <property type="entry name" value="Ser/Thr_kinase_AS"/>
</dbReference>
<evidence type="ECO:0000256" key="7">
    <source>
        <dbReference type="ARBA" id="ARBA00022777"/>
    </source>
</evidence>
<dbReference type="PROSITE" id="PS00107">
    <property type="entry name" value="PROTEIN_KINASE_ATP"/>
    <property type="match status" value="1"/>
</dbReference>
<dbReference type="EC" id="2.7.11.1" evidence="13"/>
<evidence type="ECO:0000256" key="1">
    <source>
        <dbReference type="ARBA" id="ARBA00004479"/>
    </source>
</evidence>
<accession>A0ABQ9LR22</accession>
<gene>
    <name evidence="20" type="ORF">P3X46_020441</name>
</gene>
<dbReference type="SMART" id="SM00220">
    <property type="entry name" value="S_TKc"/>
    <property type="match status" value="1"/>
</dbReference>
<dbReference type="CDD" id="cd01098">
    <property type="entry name" value="PAN_AP_plant"/>
    <property type="match status" value="1"/>
</dbReference>
<dbReference type="CDD" id="cd00028">
    <property type="entry name" value="B_lectin"/>
    <property type="match status" value="1"/>
</dbReference>
<evidence type="ECO:0000313" key="21">
    <source>
        <dbReference type="Proteomes" id="UP001174677"/>
    </source>
</evidence>
<evidence type="ECO:0000256" key="4">
    <source>
        <dbReference type="ARBA" id="ARBA00022692"/>
    </source>
</evidence>
<dbReference type="InterPro" id="IPR003609">
    <property type="entry name" value="Pan_app"/>
</dbReference>
<dbReference type="Pfam" id="PF01453">
    <property type="entry name" value="B_lectin"/>
    <property type="match status" value="1"/>
</dbReference>
<evidence type="ECO:0000256" key="12">
    <source>
        <dbReference type="ARBA" id="ARBA00023180"/>
    </source>
</evidence>
<dbReference type="Pfam" id="PF07714">
    <property type="entry name" value="PK_Tyr_Ser-Thr"/>
    <property type="match status" value="1"/>
</dbReference>
<feature type="domain" description="Bulb-type lectin" evidence="17">
    <location>
        <begin position="38"/>
        <end position="155"/>
    </location>
</feature>
<evidence type="ECO:0000259" key="17">
    <source>
        <dbReference type="SMART" id="SM00108"/>
    </source>
</evidence>
<dbReference type="InterPro" id="IPR000858">
    <property type="entry name" value="S_locus_glycoprot_dom"/>
</dbReference>
<keyword evidence="9 15" id="KW-1133">Transmembrane helix</keyword>
<keyword evidence="5 16" id="KW-0732">Signal</keyword>